<dbReference type="SUPFAM" id="SSF51735">
    <property type="entry name" value="NAD(P)-binding Rossmann-fold domains"/>
    <property type="match status" value="1"/>
</dbReference>
<proteinExistence type="inferred from homology"/>
<dbReference type="PRINTS" id="PR00080">
    <property type="entry name" value="SDRFAMILY"/>
</dbReference>
<evidence type="ECO:0000313" key="5">
    <source>
        <dbReference type="Proteomes" id="UP001595530"/>
    </source>
</evidence>
<protein>
    <submittedName>
        <fullName evidence="4">SDR family NAD(P)-dependent oxidoreductase</fullName>
        <ecNumber evidence="4">1.1.1.-</ecNumber>
    </submittedName>
</protein>
<dbReference type="PANTHER" id="PTHR24321:SF8">
    <property type="entry name" value="ESTRADIOL 17-BETA-DEHYDROGENASE 8-RELATED"/>
    <property type="match status" value="1"/>
</dbReference>
<keyword evidence="5" id="KW-1185">Reference proteome</keyword>
<dbReference type="InterPro" id="IPR036291">
    <property type="entry name" value="NAD(P)-bd_dom_sf"/>
</dbReference>
<dbReference type="GO" id="GO:0016491">
    <property type="term" value="F:oxidoreductase activity"/>
    <property type="evidence" value="ECO:0007669"/>
    <property type="project" value="UniProtKB-KW"/>
</dbReference>
<dbReference type="EC" id="1.1.1.-" evidence="4"/>
<comment type="caution">
    <text evidence="4">The sequence shown here is derived from an EMBL/GenBank/DDBJ whole genome shotgun (WGS) entry which is preliminary data.</text>
</comment>
<evidence type="ECO:0000313" key="4">
    <source>
        <dbReference type="EMBL" id="MFC3106559.1"/>
    </source>
</evidence>
<name>A0ABV7EXA0_9BURK</name>
<reference evidence="5" key="1">
    <citation type="journal article" date="2019" name="Int. J. Syst. Evol. Microbiol.">
        <title>The Global Catalogue of Microorganisms (GCM) 10K type strain sequencing project: providing services to taxonomists for standard genome sequencing and annotation.</title>
        <authorList>
            <consortium name="The Broad Institute Genomics Platform"/>
            <consortium name="The Broad Institute Genome Sequencing Center for Infectious Disease"/>
            <person name="Wu L."/>
            <person name="Ma J."/>
        </authorList>
    </citation>
    <scope>NUCLEOTIDE SEQUENCE [LARGE SCALE GENOMIC DNA]</scope>
    <source>
        <strain evidence="5">KCTC 42986</strain>
    </source>
</reference>
<dbReference type="RefSeq" id="WP_390325133.1">
    <property type="nucleotide sequence ID" value="NZ_JBHRTP010000003.1"/>
</dbReference>
<dbReference type="InterPro" id="IPR002347">
    <property type="entry name" value="SDR_fam"/>
</dbReference>
<comment type="similarity">
    <text evidence="1 3">Belongs to the short-chain dehydrogenases/reductases (SDR) family.</text>
</comment>
<evidence type="ECO:0000256" key="3">
    <source>
        <dbReference type="RuleBase" id="RU000363"/>
    </source>
</evidence>
<dbReference type="Proteomes" id="UP001595530">
    <property type="component" value="Unassembled WGS sequence"/>
</dbReference>
<keyword evidence="2 4" id="KW-0560">Oxidoreductase</keyword>
<accession>A0ABV7EXA0</accession>
<dbReference type="Pfam" id="PF13561">
    <property type="entry name" value="adh_short_C2"/>
    <property type="match status" value="1"/>
</dbReference>
<dbReference type="EMBL" id="JBHRTP010000003">
    <property type="protein sequence ID" value="MFC3106559.1"/>
    <property type="molecule type" value="Genomic_DNA"/>
</dbReference>
<dbReference type="Pfam" id="PF00106">
    <property type="entry name" value="adh_short"/>
    <property type="match status" value="1"/>
</dbReference>
<organism evidence="4 5">
    <name type="scientific">Undibacterium arcticum</name>
    <dbReference type="NCBI Taxonomy" id="1762892"/>
    <lineage>
        <taxon>Bacteria</taxon>
        <taxon>Pseudomonadati</taxon>
        <taxon>Pseudomonadota</taxon>
        <taxon>Betaproteobacteria</taxon>
        <taxon>Burkholderiales</taxon>
        <taxon>Oxalobacteraceae</taxon>
        <taxon>Undibacterium</taxon>
    </lineage>
</organism>
<dbReference type="PANTHER" id="PTHR24321">
    <property type="entry name" value="DEHYDROGENASES, SHORT CHAIN"/>
    <property type="match status" value="1"/>
</dbReference>
<gene>
    <name evidence="4" type="ORF">ACFOFO_01055</name>
</gene>
<evidence type="ECO:0000256" key="1">
    <source>
        <dbReference type="ARBA" id="ARBA00006484"/>
    </source>
</evidence>
<sequence length="275" mass="28966">MKLANKVALITGAGQGMGRAIAQLFAAQGAAVVAADINLAAAEETIASVNTRGDCLARNCDVADGAAVRTLFAEIEARYQRIDILVNNAGVGAAPGDGFDKLMARLNQRYEQQASGEAVSVYPDHIIDMNDSGWRRVVEINLFGTFCCAREAVRLMIKSGVKGSIVNISSTAAFTGEGGVHYCASKAAQLGFTKCLAREVAPRGIRVNAICPGPTDTPMMKTISDEWAQALVQAVPLGRMGEPDEIAKTALFLVSDDASFFTGQSLAPNGGMYML</sequence>
<dbReference type="PRINTS" id="PR00081">
    <property type="entry name" value="GDHRDH"/>
</dbReference>
<evidence type="ECO:0000256" key="2">
    <source>
        <dbReference type="ARBA" id="ARBA00023002"/>
    </source>
</evidence>
<dbReference type="Gene3D" id="3.40.50.720">
    <property type="entry name" value="NAD(P)-binding Rossmann-like Domain"/>
    <property type="match status" value="1"/>
</dbReference>